<dbReference type="PRINTS" id="PR00868">
    <property type="entry name" value="DNAPOLI"/>
</dbReference>
<keyword evidence="5 11" id="KW-0227">DNA damage</keyword>
<keyword evidence="11" id="KW-0269">Exonuclease</keyword>
<dbReference type="GO" id="GO:0003677">
    <property type="term" value="F:DNA binding"/>
    <property type="evidence" value="ECO:0007669"/>
    <property type="project" value="UniProtKB-UniRule"/>
</dbReference>
<evidence type="ECO:0000256" key="4">
    <source>
        <dbReference type="ARBA" id="ARBA00022705"/>
    </source>
</evidence>
<dbReference type="Pfam" id="PF00476">
    <property type="entry name" value="DNA_pol_A"/>
    <property type="match status" value="1"/>
</dbReference>
<dbReference type="FunFam" id="1.20.1060.10:FF:000001">
    <property type="entry name" value="DNA polymerase I"/>
    <property type="match status" value="1"/>
</dbReference>
<dbReference type="Pfam" id="PF22619">
    <property type="entry name" value="DNA_polI_exo1"/>
    <property type="match status" value="1"/>
</dbReference>
<evidence type="ECO:0000256" key="1">
    <source>
        <dbReference type="ARBA" id="ARBA00007705"/>
    </source>
</evidence>
<dbReference type="PANTHER" id="PTHR10133">
    <property type="entry name" value="DNA POLYMERASE I"/>
    <property type="match status" value="1"/>
</dbReference>
<dbReference type="GO" id="GO:0008409">
    <property type="term" value="F:5'-3' exonuclease activity"/>
    <property type="evidence" value="ECO:0007669"/>
    <property type="project" value="UniProtKB-UniRule"/>
</dbReference>
<dbReference type="CDD" id="cd06140">
    <property type="entry name" value="DNA_polA_I_Bacillus_like_exo"/>
    <property type="match status" value="1"/>
</dbReference>
<evidence type="ECO:0000259" key="13">
    <source>
        <dbReference type="SMART" id="SM00482"/>
    </source>
</evidence>
<dbReference type="InterPro" id="IPR043502">
    <property type="entry name" value="DNA/RNA_pol_sf"/>
</dbReference>
<keyword evidence="2 11" id="KW-0808">Transferase</keyword>
<dbReference type="EC" id="2.7.7.7" evidence="10 11"/>
<comment type="caution">
    <text evidence="14">The sequence shown here is derived from an EMBL/GenBank/DDBJ whole genome shotgun (WGS) entry which is preliminary data.</text>
</comment>
<dbReference type="Gene3D" id="1.10.150.20">
    <property type="entry name" value="5' to 3' exonuclease, C-terminal subdomain"/>
    <property type="match status" value="2"/>
</dbReference>
<dbReference type="Pfam" id="PF02739">
    <property type="entry name" value="5_3_exonuc_N"/>
    <property type="match status" value="1"/>
</dbReference>
<dbReference type="CDD" id="cd08637">
    <property type="entry name" value="DNA_pol_A_pol_I_C"/>
    <property type="match status" value="1"/>
</dbReference>
<accession>A0A2M6W131</accession>
<dbReference type="SMART" id="SM00482">
    <property type="entry name" value="POLAc"/>
    <property type="match status" value="1"/>
</dbReference>
<dbReference type="PROSITE" id="PS00447">
    <property type="entry name" value="DNA_POLYMERASE_A"/>
    <property type="match status" value="1"/>
</dbReference>
<dbReference type="SUPFAM" id="SSF56672">
    <property type="entry name" value="DNA/RNA polymerases"/>
    <property type="match status" value="1"/>
</dbReference>
<dbReference type="FunFam" id="1.10.150.20:FF:000003">
    <property type="entry name" value="DNA polymerase I"/>
    <property type="match status" value="1"/>
</dbReference>
<dbReference type="AlphaFoldDB" id="A0A2M6W131"/>
<evidence type="ECO:0000256" key="2">
    <source>
        <dbReference type="ARBA" id="ARBA00022679"/>
    </source>
</evidence>
<dbReference type="Gene3D" id="3.30.70.370">
    <property type="match status" value="1"/>
</dbReference>
<evidence type="ECO:0000256" key="8">
    <source>
        <dbReference type="ARBA" id="ARBA00023204"/>
    </source>
</evidence>
<dbReference type="CDD" id="cd09859">
    <property type="entry name" value="PIN_53EXO"/>
    <property type="match status" value="1"/>
</dbReference>
<dbReference type="InterPro" id="IPR008918">
    <property type="entry name" value="HhH2"/>
</dbReference>
<dbReference type="Gene3D" id="1.20.1060.10">
    <property type="entry name" value="Taq DNA Polymerase, Chain T, domain 4"/>
    <property type="match status" value="1"/>
</dbReference>
<protein>
    <recommendedName>
        <fullName evidence="10 11">DNA polymerase I</fullName>
        <ecNumber evidence="10 11">2.7.7.7</ecNumber>
    </recommendedName>
</protein>
<dbReference type="EMBL" id="PFBZ01000119">
    <property type="protein sequence ID" value="PIT86499.1"/>
    <property type="molecule type" value="Genomic_DNA"/>
</dbReference>
<dbReference type="Gene3D" id="3.30.420.10">
    <property type="entry name" value="Ribonuclease H-like superfamily/Ribonuclease H"/>
    <property type="match status" value="1"/>
</dbReference>
<feature type="domain" description="5'-3' exonuclease" evidence="12">
    <location>
        <begin position="9"/>
        <end position="279"/>
    </location>
</feature>
<name>A0A2M6W131_9BACT</name>
<keyword evidence="7 11" id="KW-0238">DNA-binding</keyword>
<dbReference type="InterPro" id="IPR001098">
    <property type="entry name" value="DNA-dir_DNA_pol_A_palm_dom"/>
</dbReference>
<organism evidence="14 15">
    <name type="scientific">Candidatus Magasanikbacteria bacterium CG10_big_fil_rev_8_21_14_0_10_43_6</name>
    <dbReference type="NCBI Taxonomy" id="1974650"/>
    <lineage>
        <taxon>Bacteria</taxon>
        <taxon>Candidatus Magasanikiibacteriota</taxon>
    </lineage>
</organism>
<reference evidence="15" key="1">
    <citation type="submission" date="2017-09" db="EMBL/GenBank/DDBJ databases">
        <title>Depth-based differentiation of microbial function through sediment-hosted aquifers and enrichment of novel symbionts in the deep terrestrial subsurface.</title>
        <authorList>
            <person name="Probst A.J."/>
            <person name="Ladd B."/>
            <person name="Jarett J.K."/>
            <person name="Geller-Mcgrath D.E."/>
            <person name="Sieber C.M.K."/>
            <person name="Emerson J.B."/>
            <person name="Anantharaman K."/>
            <person name="Thomas B.C."/>
            <person name="Malmstrom R."/>
            <person name="Stieglmeier M."/>
            <person name="Klingl A."/>
            <person name="Woyke T."/>
            <person name="Ryan C.M."/>
            <person name="Banfield J.F."/>
        </authorList>
    </citation>
    <scope>NUCLEOTIDE SEQUENCE [LARGE SCALE GENOMIC DNA]</scope>
</reference>
<evidence type="ECO:0000313" key="14">
    <source>
        <dbReference type="EMBL" id="PIT86499.1"/>
    </source>
</evidence>
<dbReference type="InterPro" id="IPR012337">
    <property type="entry name" value="RNaseH-like_sf"/>
</dbReference>
<dbReference type="GO" id="GO:0006302">
    <property type="term" value="P:double-strand break repair"/>
    <property type="evidence" value="ECO:0007669"/>
    <property type="project" value="TreeGrafter"/>
</dbReference>
<sequence>MIRHMKDTKKTFVIIDGHAIIHRAYHALPPMTVKDGTIVNAVYGFTSTLLKVMEVLHPTHIAVCFDVAGGTFRDEVYTEYKATRGPVDQDLYDQIPLVYDIVHAFDIPIYFKEGFEADDVIGTLAKEIEKEKGVCTVVVTGDKDLLQLADDGQTSIFLLQKGMSDTQIYDAAGVRKRFGFAPTLIPDFKALMGDPSDNIPGVRGIGEKTATELITTIGSVEEMYRQLEDQDSAIYTLFRPAVIKKLVEGKKDAVMSLELATIVTNVPDLSFRLKDAAVHTFDYTEVKDLFFKFEFFSLIQRIPGGDGSLQSSPVVKKSDIQKKKGVLTVVDSATFALFEKKLCAATQFVCKELLQGDPLAVASFDGLLFCLEGEGFVLRKRALTSAEWNSLMAIFADEKKIMLGHDIKELVKVLGVHGVVVHNRLFDIMIASYIINSSTRAHDIESIVRRELGKELPGVGNQSSLFGTDPSILFGEVELYAALYERYETLLREDENRGLFDTVEMPLIVVLADMERHGIFVDLPLLKKLSGHVEKEISTVEKEIWKAAGKEFNVASSKQLREILFDDLALPTAGIKKGKTGYSTSASELEKLREQHDIIGSIESFRELEKLRNTYIDVLPTLVNPHTKRIHTHFNQTVATTGRLSSSNPNLQNIPIRTELGRSIRHAFIAEPGNVLIAADYSQIELRIVASLAEDQKMLEIFKQGEDIHTATAAAINGVPLEDVTKEMRRAAKEVNFGVLYGMGAYGLAWRANIPQWQAKEFIDAYFEQFSGVKKYLDATLLFAKEEGYVETLFGRRRYIPELESSNYQVRSAGERMAINMPIQGTAADLMKLAMIALQKAVGMYTACDVRMLLQVHDEVVFEVNTTLADEVAALVKETMEQVTTLRVPIDVEVGIGANWGEIK</sequence>
<dbReference type="PANTHER" id="PTHR10133:SF27">
    <property type="entry name" value="DNA POLYMERASE NU"/>
    <property type="match status" value="1"/>
</dbReference>
<dbReference type="InterPro" id="IPR036397">
    <property type="entry name" value="RNaseH_sf"/>
</dbReference>
<evidence type="ECO:0000256" key="6">
    <source>
        <dbReference type="ARBA" id="ARBA00022932"/>
    </source>
</evidence>
<comment type="similarity">
    <text evidence="1 11">Belongs to the DNA polymerase type-A family.</text>
</comment>
<gene>
    <name evidence="11" type="primary">polA</name>
    <name evidence="14" type="ORF">COU33_02810</name>
</gene>
<keyword evidence="11" id="KW-0540">Nuclease</keyword>
<dbReference type="NCBIfam" id="NF004397">
    <property type="entry name" value="PRK05755.1"/>
    <property type="match status" value="1"/>
</dbReference>
<dbReference type="InterPro" id="IPR036279">
    <property type="entry name" value="5-3_exonuclease_C_sf"/>
</dbReference>
<evidence type="ECO:0000256" key="5">
    <source>
        <dbReference type="ARBA" id="ARBA00022763"/>
    </source>
</evidence>
<evidence type="ECO:0000256" key="11">
    <source>
        <dbReference type="RuleBase" id="RU004460"/>
    </source>
</evidence>
<dbReference type="InterPro" id="IPR002298">
    <property type="entry name" value="DNA_polymerase_A"/>
</dbReference>
<evidence type="ECO:0000259" key="12">
    <source>
        <dbReference type="SMART" id="SM00475"/>
    </source>
</evidence>
<dbReference type="FunFam" id="1.10.150.20:FF:000002">
    <property type="entry name" value="DNA polymerase I"/>
    <property type="match status" value="1"/>
</dbReference>
<dbReference type="InterPro" id="IPR019760">
    <property type="entry name" value="DNA-dir_DNA_pol_A_CS"/>
</dbReference>
<feature type="domain" description="DNA-directed DNA polymerase family A palm" evidence="13">
    <location>
        <begin position="661"/>
        <end position="868"/>
    </location>
</feature>
<dbReference type="InterPro" id="IPR002421">
    <property type="entry name" value="5-3_exonuclease"/>
</dbReference>
<dbReference type="InterPro" id="IPR018320">
    <property type="entry name" value="DNA_polymerase_1"/>
</dbReference>
<proteinExistence type="inferred from homology"/>
<comment type="function">
    <text evidence="11">In addition to polymerase activity, this DNA polymerase exhibits 5'-3' exonuclease activity.</text>
</comment>
<dbReference type="SUPFAM" id="SSF53098">
    <property type="entry name" value="Ribonuclease H-like"/>
    <property type="match status" value="1"/>
</dbReference>
<evidence type="ECO:0000313" key="15">
    <source>
        <dbReference type="Proteomes" id="UP000229362"/>
    </source>
</evidence>
<dbReference type="NCBIfam" id="TIGR00593">
    <property type="entry name" value="pola"/>
    <property type="match status" value="1"/>
</dbReference>
<dbReference type="SUPFAM" id="SSF88723">
    <property type="entry name" value="PIN domain-like"/>
    <property type="match status" value="1"/>
</dbReference>
<dbReference type="InterPro" id="IPR020046">
    <property type="entry name" value="5-3_exonucl_a-hlix_arch_N"/>
</dbReference>
<comment type="catalytic activity">
    <reaction evidence="9 11">
        <text>DNA(n) + a 2'-deoxyribonucleoside 5'-triphosphate = DNA(n+1) + diphosphate</text>
        <dbReference type="Rhea" id="RHEA:22508"/>
        <dbReference type="Rhea" id="RHEA-COMP:17339"/>
        <dbReference type="Rhea" id="RHEA-COMP:17340"/>
        <dbReference type="ChEBI" id="CHEBI:33019"/>
        <dbReference type="ChEBI" id="CHEBI:61560"/>
        <dbReference type="ChEBI" id="CHEBI:173112"/>
        <dbReference type="EC" id="2.7.7.7"/>
    </reaction>
</comment>
<dbReference type="Gene3D" id="3.40.50.1010">
    <property type="entry name" value="5'-nuclease"/>
    <property type="match status" value="1"/>
</dbReference>
<evidence type="ECO:0000256" key="10">
    <source>
        <dbReference type="NCBIfam" id="TIGR00593"/>
    </source>
</evidence>
<dbReference type="SMART" id="SM00279">
    <property type="entry name" value="HhH2"/>
    <property type="match status" value="1"/>
</dbReference>
<dbReference type="SUPFAM" id="SSF47807">
    <property type="entry name" value="5' to 3' exonuclease, C-terminal subdomain"/>
    <property type="match status" value="1"/>
</dbReference>
<dbReference type="Proteomes" id="UP000229362">
    <property type="component" value="Unassembled WGS sequence"/>
</dbReference>
<dbReference type="GO" id="GO:0003887">
    <property type="term" value="F:DNA-directed DNA polymerase activity"/>
    <property type="evidence" value="ECO:0007669"/>
    <property type="project" value="UniProtKB-UniRule"/>
</dbReference>
<dbReference type="Pfam" id="PF01367">
    <property type="entry name" value="5_3_exonuc"/>
    <property type="match status" value="1"/>
</dbReference>
<dbReference type="GO" id="GO:0006261">
    <property type="term" value="P:DNA-templated DNA replication"/>
    <property type="evidence" value="ECO:0007669"/>
    <property type="project" value="UniProtKB-UniRule"/>
</dbReference>
<dbReference type="InterPro" id="IPR054690">
    <property type="entry name" value="DNA_polI_exonuclease"/>
</dbReference>
<keyword evidence="4 11" id="KW-0235">DNA replication</keyword>
<keyword evidence="6 11" id="KW-0239">DNA-directed DNA polymerase</keyword>
<dbReference type="InterPro" id="IPR020045">
    <property type="entry name" value="DNA_polI_H3TH"/>
</dbReference>
<keyword evidence="3 11" id="KW-0548">Nucleotidyltransferase</keyword>
<keyword evidence="11" id="KW-0378">Hydrolase</keyword>
<evidence type="ECO:0000256" key="7">
    <source>
        <dbReference type="ARBA" id="ARBA00023125"/>
    </source>
</evidence>
<dbReference type="InterPro" id="IPR029060">
    <property type="entry name" value="PIN-like_dom_sf"/>
</dbReference>
<keyword evidence="8 11" id="KW-0234">DNA repair</keyword>
<evidence type="ECO:0000256" key="3">
    <source>
        <dbReference type="ARBA" id="ARBA00022695"/>
    </source>
</evidence>
<evidence type="ECO:0000256" key="9">
    <source>
        <dbReference type="ARBA" id="ARBA00049244"/>
    </source>
</evidence>
<dbReference type="CDD" id="cd09898">
    <property type="entry name" value="H3TH_53EXO"/>
    <property type="match status" value="1"/>
</dbReference>
<dbReference type="SMART" id="SM00475">
    <property type="entry name" value="53EXOc"/>
    <property type="match status" value="1"/>
</dbReference>